<name>A0A9E2KTP7_9LACO</name>
<dbReference type="AlphaFoldDB" id="A0A9E2KTP7"/>
<dbReference type="Pfam" id="PF09848">
    <property type="entry name" value="SLFN-g3_helicase"/>
    <property type="match status" value="1"/>
</dbReference>
<evidence type="ECO:0000259" key="1">
    <source>
        <dbReference type="Pfam" id="PF09848"/>
    </source>
</evidence>
<dbReference type="Proteomes" id="UP000823844">
    <property type="component" value="Unassembled WGS sequence"/>
</dbReference>
<protein>
    <submittedName>
        <fullName evidence="2">DUF2075 domain-containing protein</fullName>
    </submittedName>
</protein>
<comment type="caution">
    <text evidence="2">The sequence shown here is derived from an EMBL/GenBank/DDBJ whole genome shotgun (WGS) entry which is preliminary data.</text>
</comment>
<dbReference type="Gene3D" id="3.40.50.300">
    <property type="entry name" value="P-loop containing nucleotide triphosphate hydrolases"/>
    <property type="match status" value="1"/>
</dbReference>
<dbReference type="SUPFAM" id="SSF52540">
    <property type="entry name" value="P-loop containing nucleoside triphosphate hydrolases"/>
    <property type="match status" value="1"/>
</dbReference>
<proteinExistence type="predicted"/>
<feature type="domain" description="Schlafen group 3-like DNA/RNA helicase" evidence="1">
    <location>
        <begin position="14"/>
        <end position="361"/>
    </location>
</feature>
<reference evidence="2" key="1">
    <citation type="journal article" date="2021" name="PeerJ">
        <title>Extensive microbial diversity within the chicken gut microbiome revealed by metagenomics and culture.</title>
        <authorList>
            <person name="Gilroy R."/>
            <person name="Ravi A."/>
            <person name="Getino M."/>
            <person name="Pursley I."/>
            <person name="Horton D.L."/>
            <person name="Alikhan N.F."/>
            <person name="Baker D."/>
            <person name="Gharbi K."/>
            <person name="Hall N."/>
            <person name="Watson M."/>
            <person name="Adriaenssens E.M."/>
            <person name="Foster-Nyarko E."/>
            <person name="Jarju S."/>
            <person name="Secka A."/>
            <person name="Antonio M."/>
            <person name="Oren A."/>
            <person name="Chaudhuri R.R."/>
            <person name="La Ragione R."/>
            <person name="Hildebrand F."/>
            <person name="Pallen M.J."/>
        </authorList>
    </citation>
    <scope>NUCLEOTIDE SEQUENCE</scope>
    <source>
        <strain evidence="2">F6-686</strain>
    </source>
</reference>
<dbReference type="InterPro" id="IPR018647">
    <property type="entry name" value="SLFN_3-like_DNA/RNA_helicase"/>
</dbReference>
<evidence type="ECO:0000313" key="3">
    <source>
        <dbReference type="Proteomes" id="UP000823844"/>
    </source>
</evidence>
<gene>
    <name evidence="2" type="ORF">H9806_08985</name>
</gene>
<organism evidence="2 3">
    <name type="scientific">Candidatus Lactobacillus pullistercoris</name>
    <dbReference type="NCBI Taxonomy" id="2838636"/>
    <lineage>
        <taxon>Bacteria</taxon>
        <taxon>Bacillati</taxon>
        <taxon>Bacillota</taxon>
        <taxon>Bacilli</taxon>
        <taxon>Lactobacillales</taxon>
        <taxon>Lactobacillaceae</taxon>
        <taxon>Lactobacillus</taxon>
    </lineage>
</organism>
<accession>A0A9E2KTP7</accession>
<dbReference type="EMBL" id="JAHLFT010000119">
    <property type="protein sequence ID" value="MBU3829229.1"/>
    <property type="molecule type" value="Genomic_DNA"/>
</dbReference>
<reference evidence="2" key="2">
    <citation type="submission" date="2021-04" db="EMBL/GenBank/DDBJ databases">
        <authorList>
            <person name="Gilroy R."/>
        </authorList>
    </citation>
    <scope>NUCLEOTIDE SEQUENCE</scope>
    <source>
        <strain evidence="2">F6-686</strain>
    </source>
</reference>
<evidence type="ECO:0000313" key="2">
    <source>
        <dbReference type="EMBL" id="MBU3829229.1"/>
    </source>
</evidence>
<sequence>MRFIKNNLNAHPHSVFTIYGDAGTGKSVILSSIFYQIQYSSCHGQSVFKSTNNYFLVNHPELLKVYKQIAGPIKELYKKDYMRPTSFINKMDKENSSADIVVIDEAHLLLSKPDHYNNFYYNNQLREIILRSKVTILVFDLHQVLRMKSLWTNKRLEAITHSYPHQDYHLQHQFRMTAPDELINWFNKFTNGELITLPQNINSNYDFRIYDDAEEMHQAIIKRNTEVGLSRILSTSGYPSTLDGGKHYIVEGKFKLPWDQYNYTSTAWAEIPETINEVGSIYTCQGFDLNYAGIIIGPPFRLKGNRIKVELNKITDTEMLKKRNDLHNIDEIKELKEDMVMNSLNVLFKRGVHGCYIYAHDPKLRNKLMEMYQVSKK</sequence>
<dbReference type="InterPro" id="IPR027417">
    <property type="entry name" value="P-loop_NTPase"/>
</dbReference>